<proteinExistence type="predicted"/>
<evidence type="ECO:0000313" key="1">
    <source>
        <dbReference type="EMBL" id="ORY40691.1"/>
    </source>
</evidence>
<name>A0A1Y2C0Y9_9FUNG</name>
<reference evidence="1 2" key="1">
    <citation type="submission" date="2016-07" db="EMBL/GenBank/DDBJ databases">
        <title>Pervasive Adenine N6-methylation of Active Genes in Fungi.</title>
        <authorList>
            <consortium name="DOE Joint Genome Institute"/>
            <person name="Mondo S.J."/>
            <person name="Dannebaum R.O."/>
            <person name="Kuo R.C."/>
            <person name="Labutti K."/>
            <person name="Haridas S."/>
            <person name="Kuo A."/>
            <person name="Salamov A."/>
            <person name="Ahrendt S.R."/>
            <person name="Lipzen A."/>
            <person name="Sullivan W."/>
            <person name="Andreopoulos W.B."/>
            <person name="Clum A."/>
            <person name="Lindquist E."/>
            <person name="Daum C."/>
            <person name="Ramamoorthy G.K."/>
            <person name="Gryganskyi A."/>
            <person name="Culley D."/>
            <person name="Magnuson J.K."/>
            <person name="James T.Y."/>
            <person name="O'Malley M.A."/>
            <person name="Stajich J.E."/>
            <person name="Spatafora J.W."/>
            <person name="Visel A."/>
            <person name="Grigoriev I.V."/>
        </authorList>
    </citation>
    <scope>NUCLEOTIDE SEQUENCE [LARGE SCALE GENOMIC DNA]</scope>
    <source>
        <strain evidence="1 2">JEL800</strain>
    </source>
</reference>
<dbReference type="OrthoDB" id="2120038at2759"/>
<organism evidence="1 2">
    <name type="scientific">Rhizoclosmatium globosum</name>
    <dbReference type="NCBI Taxonomy" id="329046"/>
    <lineage>
        <taxon>Eukaryota</taxon>
        <taxon>Fungi</taxon>
        <taxon>Fungi incertae sedis</taxon>
        <taxon>Chytridiomycota</taxon>
        <taxon>Chytridiomycota incertae sedis</taxon>
        <taxon>Chytridiomycetes</taxon>
        <taxon>Chytridiales</taxon>
        <taxon>Chytriomycetaceae</taxon>
        <taxon>Rhizoclosmatium</taxon>
    </lineage>
</organism>
<keyword evidence="2" id="KW-1185">Reference proteome</keyword>
<evidence type="ECO:0000313" key="2">
    <source>
        <dbReference type="Proteomes" id="UP000193642"/>
    </source>
</evidence>
<sequence length="218" mass="24650">MSIARRFATVTRIARRHGSSGHGHGHDHGHEAAHKVVYVRNKETPAAWLKIAREWPHEYYAPPHGEQPESLLTYPDHPDGSETQSKRETFFSSYFLKAGVLVAASVFAIQSLQQTKKDENPITKYISENMRGRDGIESDMQRNLAIQQRIADDTRILTNGAPQTIHRLYFPGIFERSSDFLIEPGSQSPVTGSSGTVEIKYSWQKDDDLFGLPYPKDE</sequence>
<comment type="caution">
    <text evidence="1">The sequence shown here is derived from an EMBL/GenBank/DDBJ whole genome shotgun (WGS) entry which is preliminary data.</text>
</comment>
<dbReference type="Proteomes" id="UP000193642">
    <property type="component" value="Unassembled WGS sequence"/>
</dbReference>
<protein>
    <submittedName>
        <fullName evidence="1">Uncharacterized protein</fullName>
    </submittedName>
</protein>
<gene>
    <name evidence="1" type="ORF">BCR33DRAFT_719239</name>
</gene>
<dbReference type="EMBL" id="MCGO01000034">
    <property type="protein sequence ID" value="ORY40691.1"/>
    <property type="molecule type" value="Genomic_DNA"/>
</dbReference>
<dbReference type="AlphaFoldDB" id="A0A1Y2C0Y9"/>
<accession>A0A1Y2C0Y9</accession>